<gene>
    <name evidence="1" type="ORF">ACJDU8_02415</name>
</gene>
<dbReference type="RefSeq" id="WP_406790550.1">
    <property type="nucleotide sequence ID" value="NZ_JBJHZX010000002.1"/>
</dbReference>
<keyword evidence="2" id="KW-1185">Reference proteome</keyword>
<dbReference type="EMBL" id="JBJHZX010000002">
    <property type="protein sequence ID" value="MFL0194430.1"/>
    <property type="molecule type" value="Genomic_DNA"/>
</dbReference>
<name>A0ABW8SHT1_9CLOT</name>
<comment type="caution">
    <text evidence="1">The sequence shown here is derived from an EMBL/GenBank/DDBJ whole genome shotgun (WGS) entry which is preliminary data.</text>
</comment>
<evidence type="ECO:0000313" key="2">
    <source>
        <dbReference type="Proteomes" id="UP001623660"/>
    </source>
</evidence>
<proteinExistence type="predicted"/>
<accession>A0ABW8SHT1</accession>
<dbReference type="Proteomes" id="UP001623660">
    <property type="component" value="Unassembled WGS sequence"/>
</dbReference>
<sequence length="304" mass="35794">MSKELKNKFPDWCKFEKLENSKYDLLMTDDLDSWASCIVLKHLFGFKVKYFVDFNQYYMDSKGNKTECQQVYKVDEGIDNNLICVDFASESMCPGFDNHVTMLSSEDIPDKNKNSTNINDIYNITNVNYYDKFSGSTLIQIMSLYNIDVSKWIEEQKMVLCCIDGLYTAFDVWRWDFRPKQREYLKLLGYEELIELMEFHVARNRKRDFEVLKNKYRLDSKIEINIDGKLETDIELVELSDLFGIDLSLPTDGFGEFKRYDKIFRNLNKNPITEDEGLCTDNEKLFNFAVTGKDKIIYSKSKVS</sequence>
<protein>
    <submittedName>
        <fullName evidence="1">Uncharacterized protein</fullName>
    </submittedName>
</protein>
<reference evidence="1 2" key="1">
    <citation type="submission" date="2024-11" db="EMBL/GenBank/DDBJ databases">
        <authorList>
            <person name="Heng Y.C."/>
            <person name="Lim A.C.H."/>
            <person name="Lee J.K.Y."/>
            <person name="Kittelmann S."/>
        </authorList>
    </citation>
    <scope>NUCLEOTIDE SEQUENCE [LARGE SCALE GENOMIC DNA]</scope>
    <source>
        <strain evidence="1 2">WILCCON 0269</strain>
    </source>
</reference>
<organism evidence="1 2">
    <name type="scientific">Candidatus Clostridium eludens</name>
    <dbReference type="NCBI Taxonomy" id="3381663"/>
    <lineage>
        <taxon>Bacteria</taxon>
        <taxon>Bacillati</taxon>
        <taxon>Bacillota</taxon>
        <taxon>Clostridia</taxon>
        <taxon>Eubacteriales</taxon>
        <taxon>Clostridiaceae</taxon>
        <taxon>Clostridium</taxon>
    </lineage>
</organism>
<evidence type="ECO:0000313" key="1">
    <source>
        <dbReference type="EMBL" id="MFL0194430.1"/>
    </source>
</evidence>